<dbReference type="RefSeq" id="WP_099151696.1">
    <property type="nucleotide sequence ID" value="NZ_PDUD01000023.1"/>
</dbReference>
<comment type="caution">
    <text evidence="2">The sequence shown here is derived from an EMBL/GenBank/DDBJ whole genome shotgun (WGS) entry which is preliminary data.</text>
</comment>
<organism evidence="2 3">
    <name type="scientific">Flavilitoribacter nigricans (strain ATCC 23147 / DSM 23189 / NBRC 102662 / NCIMB 1420 / SS-2)</name>
    <name type="common">Lewinella nigricans</name>
    <dbReference type="NCBI Taxonomy" id="1122177"/>
    <lineage>
        <taxon>Bacteria</taxon>
        <taxon>Pseudomonadati</taxon>
        <taxon>Bacteroidota</taxon>
        <taxon>Saprospiria</taxon>
        <taxon>Saprospirales</taxon>
        <taxon>Lewinellaceae</taxon>
        <taxon>Flavilitoribacter</taxon>
    </lineage>
</organism>
<dbReference type="InterPro" id="IPR018713">
    <property type="entry name" value="MPAB/Lcp_cat_dom"/>
</dbReference>
<dbReference type="GO" id="GO:0016491">
    <property type="term" value="F:oxidoreductase activity"/>
    <property type="evidence" value="ECO:0007669"/>
    <property type="project" value="InterPro"/>
</dbReference>
<dbReference type="Proteomes" id="UP000223913">
    <property type="component" value="Unassembled WGS sequence"/>
</dbReference>
<keyword evidence="3" id="KW-1185">Reference proteome</keyword>
<evidence type="ECO:0000259" key="1">
    <source>
        <dbReference type="Pfam" id="PF09995"/>
    </source>
</evidence>
<feature type="domain" description="ER-bound oxygenase mpaB/mpaB'/Rubber oxygenase catalytic" evidence="1">
    <location>
        <begin position="44"/>
        <end position="209"/>
    </location>
</feature>
<name>A0A2D0NAF6_FLAN2</name>
<reference evidence="2 3" key="1">
    <citation type="submission" date="2017-10" db="EMBL/GenBank/DDBJ databases">
        <title>The draft genome sequence of Lewinella nigricans NBRC 102662.</title>
        <authorList>
            <person name="Wang K."/>
        </authorList>
    </citation>
    <scope>NUCLEOTIDE SEQUENCE [LARGE SCALE GENOMIC DNA]</scope>
    <source>
        <strain evidence="2 3">NBRC 102662</strain>
    </source>
</reference>
<evidence type="ECO:0000313" key="3">
    <source>
        <dbReference type="Proteomes" id="UP000223913"/>
    </source>
</evidence>
<dbReference type="EMBL" id="PDUD01000023">
    <property type="protein sequence ID" value="PHN05149.1"/>
    <property type="molecule type" value="Genomic_DNA"/>
</dbReference>
<evidence type="ECO:0000313" key="2">
    <source>
        <dbReference type="EMBL" id="PHN05149.1"/>
    </source>
</evidence>
<sequence length="251" mass="29028">MEYFVDKHSIVREIWGKSDTILVIFAGAAAEFALSKAVDWLYFTGRLPSDPLGRLFSTVAYARAIVFAERAAALKAIDTITAIHQGVEKKRGAEIPEWAYRHVLFLLIDYSIRSFELLERPLTAAEKQEVFDVFYRVGSRMGIGGLPQNLTDWEKMRQEQLHRDLQAGDYSKDLFAQYRKHLGEMRYRLLLESQILVVPPEVRNLLGLRKYSLLNPLISLYKLSRRVQLDWVLKELILPGRYKKEIKALNV</sequence>
<dbReference type="OrthoDB" id="5498485at2"/>
<dbReference type="Pfam" id="PF09995">
    <property type="entry name" value="MPAB_Lcp_cat"/>
    <property type="match status" value="1"/>
</dbReference>
<protein>
    <recommendedName>
        <fullName evidence="1">ER-bound oxygenase mpaB/mpaB'/Rubber oxygenase catalytic domain-containing protein</fullName>
    </recommendedName>
</protein>
<gene>
    <name evidence="2" type="ORF">CRP01_19205</name>
</gene>
<accession>A0A2D0NAF6</accession>
<dbReference type="AlphaFoldDB" id="A0A2D0NAF6"/>
<proteinExistence type="predicted"/>